<accession>A0A2P5WL48</accession>
<organism evidence="1 2">
    <name type="scientific">Gossypium barbadense</name>
    <name type="common">Sea Island cotton</name>
    <name type="synonym">Hibiscus barbadensis</name>
    <dbReference type="NCBI Taxonomy" id="3634"/>
    <lineage>
        <taxon>Eukaryota</taxon>
        <taxon>Viridiplantae</taxon>
        <taxon>Streptophyta</taxon>
        <taxon>Embryophyta</taxon>
        <taxon>Tracheophyta</taxon>
        <taxon>Spermatophyta</taxon>
        <taxon>Magnoliopsida</taxon>
        <taxon>eudicotyledons</taxon>
        <taxon>Gunneridae</taxon>
        <taxon>Pentapetalae</taxon>
        <taxon>rosids</taxon>
        <taxon>malvids</taxon>
        <taxon>Malvales</taxon>
        <taxon>Malvaceae</taxon>
        <taxon>Malvoideae</taxon>
        <taxon>Gossypium</taxon>
    </lineage>
</organism>
<name>A0A2P5WL48_GOSBA</name>
<dbReference type="AlphaFoldDB" id="A0A2P5WL48"/>
<gene>
    <name evidence="1" type="ORF">GOBAR_AA28898</name>
</gene>
<evidence type="ECO:0000313" key="2">
    <source>
        <dbReference type="Proteomes" id="UP000239757"/>
    </source>
</evidence>
<dbReference type="EMBL" id="KZ667221">
    <property type="protein sequence ID" value="PPR91785.1"/>
    <property type="molecule type" value="Genomic_DNA"/>
</dbReference>
<evidence type="ECO:0000313" key="1">
    <source>
        <dbReference type="EMBL" id="PPR91785.1"/>
    </source>
</evidence>
<protein>
    <submittedName>
        <fullName evidence="1">Uncharacterized protein</fullName>
    </submittedName>
</protein>
<sequence length="81" mass="9127">MIRLEEDTLVVVEVGFHNHSVQRRGYRGGRAGPDSRGEPFPEEFQVPNAQKCQSMKPPHELDDGWVVAETVGLHDVEGHHQ</sequence>
<reference evidence="1 2" key="1">
    <citation type="submission" date="2015-01" db="EMBL/GenBank/DDBJ databases">
        <title>Genome of allotetraploid Gossypium barbadense reveals genomic plasticity and fiber elongation in cotton evolution.</title>
        <authorList>
            <person name="Chen X."/>
            <person name="Liu X."/>
            <person name="Zhao B."/>
            <person name="Zheng H."/>
            <person name="Hu Y."/>
            <person name="Lu G."/>
            <person name="Yang C."/>
            <person name="Chen J."/>
            <person name="Shan C."/>
            <person name="Zhang L."/>
            <person name="Zhou Y."/>
            <person name="Wang L."/>
            <person name="Guo W."/>
            <person name="Bai Y."/>
            <person name="Ruan J."/>
            <person name="Shangguan X."/>
            <person name="Mao Y."/>
            <person name="Jiang J."/>
            <person name="Zhu Y."/>
            <person name="Lei J."/>
            <person name="Kang H."/>
            <person name="Chen S."/>
            <person name="He X."/>
            <person name="Wang R."/>
            <person name="Wang Y."/>
            <person name="Chen J."/>
            <person name="Wang L."/>
            <person name="Yu S."/>
            <person name="Wang B."/>
            <person name="Wei J."/>
            <person name="Song S."/>
            <person name="Lu X."/>
            <person name="Gao Z."/>
            <person name="Gu W."/>
            <person name="Deng X."/>
            <person name="Ma D."/>
            <person name="Wang S."/>
            <person name="Liang W."/>
            <person name="Fang L."/>
            <person name="Cai C."/>
            <person name="Zhu X."/>
            <person name="Zhou B."/>
            <person name="Zhang Y."/>
            <person name="Chen Z."/>
            <person name="Xu S."/>
            <person name="Zhu R."/>
            <person name="Wang S."/>
            <person name="Zhang T."/>
            <person name="Zhao G."/>
        </authorList>
    </citation>
    <scope>NUCLEOTIDE SEQUENCE [LARGE SCALE GENOMIC DNA]</scope>
    <source>
        <strain evidence="2">cv. Xinhai21</strain>
        <tissue evidence="1">Leaf</tissue>
    </source>
</reference>
<dbReference type="Proteomes" id="UP000239757">
    <property type="component" value="Unassembled WGS sequence"/>
</dbReference>
<proteinExistence type="predicted"/>